<accession>A0A4Z2FXF3</accession>
<dbReference type="EMBL" id="SRLO01000872">
    <property type="protein sequence ID" value="TNN45012.1"/>
    <property type="molecule type" value="Genomic_DNA"/>
</dbReference>
<evidence type="ECO:0000313" key="1">
    <source>
        <dbReference type="EMBL" id="TNN45012.1"/>
    </source>
</evidence>
<reference evidence="1 2" key="1">
    <citation type="submission" date="2019-03" db="EMBL/GenBank/DDBJ databases">
        <title>First draft genome of Liparis tanakae, snailfish: a comprehensive survey of snailfish specific genes.</title>
        <authorList>
            <person name="Kim W."/>
            <person name="Song I."/>
            <person name="Jeong J.-H."/>
            <person name="Kim D."/>
            <person name="Kim S."/>
            <person name="Ryu S."/>
            <person name="Song J.Y."/>
            <person name="Lee S.K."/>
        </authorList>
    </citation>
    <scope>NUCLEOTIDE SEQUENCE [LARGE SCALE GENOMIC DNA]</scope>
    <source>
        <tissue evidence="1">Muscle</tissue>
    </source>
</reference>
<gene>
    <name evidence="1" type="ORF">EYF80_044784</name>
</gene>
<dbReference type="Proteomes" id="UP000314294">
    <property type="component" value="Unassembled WGS sequence"/>
</dbReference>
<name>A0A4Z2FXF3_9TELE</name>
<organism evidence="1 2">
    <name type="scientific">Liparis tanakae</name>
    <name type="common">Tanaka's snailfish</name>
    <dbReference type="NCBI Taxonomy" id="230148"/>
    <lineage>
        <taxon>Eukaryota</taxon>
        <taxon>Metazoa</taxon>
        <taxon>Chordata</taxon>
        <taxon>Craniata</taxon>
        <taxon>Vertebrata</taxon>
        <taxon>Euteleostomi</taxon>
        <taxon>Actinopterygii</taxon>
        <taxon>Neopterygii</taxon>
        <taxon>Teleostei</taxon>
        <taxon>Neoteleostei</taxon>
        <taxon>Acanthomorphata</taxon>
        <taxon>Eupercaria</taxon>
        <taxon>Perciformes</taxon>
        <taxon>Cottioidei</taxon>
        <taxon>Cottales</taxon>
        <taxon>Liparidae</taxon>
        <taxon>Liparis</taxon>
    </lineage>
</organism>
<comment type="caution">
    <text evidence="1">The sequence shown here is derived from an EMBL/GenBank/DDBJ whole genome shotgun (WGS) entry which is preliminary data.</text>
</comment>
<protein>
    <submittedName>
        <fullName evidence="1">Uncharacterized protein</fullName>
    </submittedName>
</protein>
<dbReference type="AlphaFoldDB" id="A0A4Z2FXF3"/>
<evidence type="ECO:0000313" key="2">
    <source>
        <dbReference type="Proteomes" id="UP000314294"/>
    </source>
</evidence>
<keyword evidence="2" id="KW-1185">Reference proteome</keyword>
<proteinExistence type="predicted"/>
<sequence>MIGNALHIKCSPVKLYAKHFLNPISSVGWGSSGGYCVTEAADFSSEVFLCVSAGVPTAEVSRSHLNREEMPLRSF</sequence>